<organism evidence="3 4">
    <name type="scientific">Neogobius melanostomus</name>
    <name type="common">round goby</name>
    <dbReference type="NCBI Taxonomy" id="47308"/>
    <lineage>
        <taxon>Eukaryota</taxon>
        <taxon>Metazoa</taxon>
        <taxon>Chordata</taxon>
        <taxon>Craniata</taxon>
        <taxon>Vertebrata</taxon>
        <taxon>Euteleostomi</taxon>
        <taxon>Actinopterygii</taxon>
        <taxon>Neopterygii</taxon>
        <taxon>Teleostei</taxon>
        <taxon>Neoteleostei</taxon>
        <taxon>Acanthomorphata</taxon>
        <taxon>Gobiaria</taxon>
        <taxon>Gobiiformes</taxon>
        <taxon>Gobioidei</taxon>
        <taxon>Gobiidae</taxon>
        <taxon>Benthophilinae</taxon>
        <taxon>Neogobiini</taxon>
        <taxon>Neogobius</taxon>
    </lineage>
</organism>
<dbReference type="AlphaFoldDB" id="A0A8C6TRN9"/>
<accession>A0A8C6TRN9</accession>
<reference evidence="3" key="2">
    <citation type="submission" date="2025-09" db="UniProtKB">
        <authorList>
            <consortium name="Ensembl"/>
        </authorList>
    </citation>
    <scope>IDENTIFICATION</scope>
</reference>
<sequence length="246" mass="27971">MDGGKKRKENFTDGEIRKLLEMFAENKDTLTSKFNNSNTNKRKMIKWREMTAAINECSSGGRTVKEVRKKWKDLLSRAKKDKTLLKKTPTGGGPLPKMSPYSDIIIDIFGEESLAFVGLNGVDSSASLPDERDEGLEDECDVVTDTCEMERDAESPEPSCAPQEKSVTRPQAASRKRDYDELQRVLLEKEIVRVEAETAKLVTEKEKLDLEKEKIKLEIRLLEKRARDHIVTEEEDFSFTILTGPL</sequence>
<dbReference type="GO" id="GO:0005634">
    <property type="term" value="C:nucleus"/>
    <property type="evidence" value="ECO:0007669"/>
    <property type="project" value="TreeGrafter"/>
</dbReference>
<evidence type="ECO:0000313" key="4">
    <source>
        <dbReference type="Proteomes" id="UP000694523"/>
    </source>
</evidence>
<proteinExistence type="predicted"/>
<dbReference type="Pfam" id="PF13873">
    <property type="entry name" value="Myb_DNA-bind_5"/>
    <property type="match status" value="1"/>
</dbReference>
<name>A0A8C6TRN9_9GOBI</name>
<dbReference type="SMART" id="SM00717">
    <property type="entry name" value="SANT"/>
    <property type="match status" value="1"/>
</dbReference>
<dbReference type="Proteomes" id="UP000694523">
    <property type="component" value="Unplaced"/>
</dbReference>
<evidence type="ECO:0000256" key="1">
    <source>
        <dbReference type="SAM" id="MobiDB-lite"/>
    </source>
</evidence>
<evidence type="ECO:0000313" key="3">
    <source>
        <dbReference type="Ensembl" id="ENSNMLP00000024583.1"/>
    </source>
</evidence>
<protein>
    <recommendedName>
        <fullName evidence="2">Myb-like domain-containing protein</fullName>
    </recommendedName>
</protein>
<dbReference type="PANTHER" id="PTHR23098:SF16">
    <property type="entry name" value="REGULATORY PROTEIN ZESTE"/>
    <property type="match status" value="1"/>
</dbReference>
<reference evidence="3" key="1">
    <citation type="submission" date="2025-08" db="UniProtKB">
        <authorList>
            <consortium name="Ensembl"/>
        </authorList>
    </citation>
    <scope>IDENTIFICATION</scope>
</reference>
<dbReference type="InterPro" id="IPR001005">
    <property type="entry name" value="SANT/Myb"/>
</dbReference>
<feature type="region of interest" description="Disordered" evidence="1">
    <location>
        <begin position="149"/>
        <end position="174"/>
    </location>
</feature>
<feature type="domain" description="Myb-like" evidence="2">
    <location>
        <begin position="3"/>
        <end position="75"/>
    </location>
</feature>
<keyword evidence="4" id="KW-1185">Reference proteome</keyword>
<dbReference type="PANTHER" id="PTHR23098">
    <property type="entry name" value="AGAP001331-PA-RELATED"/>
    <property type="match status" value="1"/>
</dbReference>
<dbReference type="PROSITE" id="PS50090">
    <property type="entry name" value="MYB_LIKE"/>
    <property type="match status" value="1"/>
</dbReference>
<evidence type="ECO:0000259" key="2">
    <source>
        <dbReference type="PROSITE" id="PS50090"/>
    </source>
</evidence>
<dbReference type="InterPro" id="IPR028002">
    <property type="entry name" value="Myb_DNA-bind_5"/>
</dbReference>
<dbReference type="Ensembl" id="ENSNMLT00000027504.1">
    <property type="protein sequence ID" value="ENSNMLP00000024583.1"/>
    <property type="gene ID" value="ENSNMLG00000015752.1"/>
</dbReference>